<accession>A0ABU8DU79</accession>
<evidence type="ECO:0000313" key="3">
    <source>
        <dbReference type="Proteomes" id="UP001361570"/>
    </source>
</evidence>
<comment type="caution">
    <text evidence="2">The sequence shown here is derived from an EMBL/GenBank/DDBJ whole genome shotgun (WGS) entry which is preliminary data.</text>
</comment>
<name>A0ABU8DU79_9ACTN</name>
<sequence>MSSAVSGPLRQVLGKAAQLGGAALGTLQHTRIPGVGQASTTEPADVAARRWRAVTVFRDDLAGPFPELEALGPDLEVRMQPAPGGRGTELYGRFHGSPTEDQVGELRAALRRTKQLAEVGEVLRVDPQPHGRRTPTPQGAALEGAAAQAPKEGVL</sequence>
<dbReference type="EMBL" id="JBAPLU010000009">
    <property type="protein sequence ID" value="MEI4272250.1"/>
    <property type="molecule type" value="Genomic_DNA"/>
</dbReference>
<dbReference type="RefSeq" id="WP_336404386.1">
    <property type="nucleotide sequence ID" value="NZ_JBAPLU010000009.1"/>
</dbReference>
<evidence type="ECO:0000256" key="1">
    <source>
        <dbReference type="SAM" id="MobiDB-lite"/>
    </source>
</evidence>
<keyword evidence="3" id="KW-1185">Reference proteome</keyword>
<organism evidence="2 3">
    <name type="scientific">Klenkia sesuvii</name>
    <dbReference type="NCBI Taxonomy" id="3103137"/>
    <lineage>
        <taxon>Bacteria</taxon>
        <taxon>Bacillati</taxon>
        <taxon>Actinomycetota</taxon>
        <taxon>Actinomycetes</taxon>
        <taxon>Geodermatophilales</taxon>
        <taxon>Geodermatophilaceae</taxon>
        <taxon>Klenkia</taxon>
    </lineage>
</organism>
<gene>
    <name evidence="2" type="ORF">TEK04_10995</name>
</gene>
<feature type="region of interest" description="Disordered" evidence="1">
    <location>
        <begin position="126"/>
        <end position="155"/>
    </location>
</feature>
<proteinExistence type="predicted"/>
<evidence type="ECO:0000313" key="2">
    <source>
        <dbReference type="EMBL" id="MEI4272250.1"/>
    </source>
</evidence>
<dbReference type="Proteomes" id="UP001361570">
    <property type="component" value="Unassembled WGS sequence"/>
</dbReference>
<protein>
    <submittedName>
        <fullName evidence="2">Uncharacterized protein</fullName>
    </submittedName>
</protein>
<feature type="compositionally biased region" description="Low complexity" evidence="1">
    <location>
        <begin position="138"/>
        <end position="149"/>
    </location>
</feature>
<reference evidence="2 3" key="1">
    <citation type="submission" date="2024-03" db="EMBL/GenBank/DDBJ databases">
        <title>Draft genome sequence of Klenkia sp. LSe6-5.</title>
        <authorList>
            <person name="Duangmal K."/>
            <person name="Chantavorakit T."/>
        </authorList>
    </citation>
    <scope>NUCLEOTIDE SEQUENCE [LARGE SCALE GENOMIC DNA]</scope>
    <source>
        <strain evidence="2 3">LSe6-5</strain>
    </source>
</reference>